<protein>
    <recommendedName>
        <fullName evidence="3">Phosphodiester glycosidase domain-containing protein</fullName>
    </recommendedName>
</protein>
<feature type="signal peptide" evidence="2">
    <location>
        <begin position="1"/>
        <end position="22"/>
    </location>
</feature>
<evidence type="ECO:0000259" key="3">
    <source>
        <dbReference type="Pfam" id="PF09992"/>
    </source>
</evidence>
<proteinExistence type="predicted"/>
<feature type="chain" id="PRO_5039690381" description="Phosphodiester glycosidase domain-containing protein" evidence="2">
    <location>
        <begin position="23"/>
        <end position="345"/>
    </location>
</feature>
<dbReference type="Pfam" id="PF09992">
    <property type="entry name" value="NAGPA"/>
    <property type="match status" value="1"/>
</dbReference>
<dbReference type="EMBL" id="ACIL03000019">
    <property type="protein sequence ID" value="ESL01887.1"/>
    <property type="molecule type" value="Genomic_DNA"/>
</dbReference>
<feature type="compositionally biased region" description="Low complexity" evidence="1">
    <location>
        <begin position="55"/>
        <end position="95"/>
    </location>
</feature>
<dbReference type="PANTHER" id="PTHR40446">
    <property type="entry name" value="N-ACETYLGLUCOSAMINE-1-PHOSPHODIESTER ALPHA-N-ACETYLGLUCOSAMINIDASE"/>
    <property type="match status" value="1"/>
</dbReference>
<gene>
    <name evidence="4" type="ORF">GCWU0000282_003006</name>
</gene>
<evidence type="ECO:0000313" key="4">
    <source>
        <dbReference type="EMBL" id="ESL01887.1"/>
    </source>
</evidence>
<comment type="caution">
    <text evidence="4">The sequence shown here is derived from an EMBL/GenBank/DDBJ whole genome shotgun (WGS) entry which is preliminary data.</text>
</comment>
<dbReference type="OrthoDB" id="9809781at2"/>
<dbReference type="InterPro" id="IPR018711">
    <property type="entry name" value="NAGPA"/>
</dbReference>
<evidence type="ECO:0000313" key="5">
    <source>
        <dbReference type="Proteomes" id="UP000018227"/>
    </source>
</evidence>
<feature type="region of interest" description="Disordered" evidence="1">
    <location>
        <begin position="55"/>
        <end position="107"/>
    </location>
</feature>
<feature type="compositionally biased region" description="Basic and acidic residues" evidence="1">
    <location>
        <begin position="97"/>
        <end position="107"/>
    </location>
</feature>
<organism evidence="4 5">
    <name type="scientific">Catonella morbi ATCC 51271</name>
    <dbReference type="NCBI Taxonomy" id="592026"/>
    <lineage>
        <taxon>Bacteria</taxon>
        <taxon>Bacillati</taxon>
        <taxon>Bacillota</taxon>
        <taxon>Clostridia</taxon>
        <taxon>Lachnospirales</taxon>
        <taxon>Lachnospiraceae</taxon>
        <taxon>Catonella</taxon>
    </lineage>
</organism>
<evidence type="ECO:0000256" key="2">
    <source>
        <dbReference type="SAM" id="SignalP"/>
    </source>
</evidence>
<dbReference type="RefSeq" id="WP_023355848.1">
    <property type="nucleotide sequence ID" value="NZ_KI535370.1"/>
</dbReference>
<evidence type="ECO:0000256" key="1">
    <source>
        <dbReference type="SAM" id="MobiDB-lite"/>
    </source>
</evidence>
<dbReference type="Proteomes" id="UP000018227">
    <property type="component" value="Unassembled WGS sequence"/>
</dbReference>
<keyword evidence="2" id="KW-0732">Signal</keyword>
<dbReference type="PANTHER" id="PTHR40446:SF2">
    <property type="entry name" value="N-ACETYLGLUCOSAMINE-1-PHOSPHODIESTER ALPHA-N-ACETYLGLUCOSAMINIDASE"/>
    <property type="match status" value="1"/>
</dbReference>
<accession>V2Y1E0</accession>
<keyword evidence="5" id="KW-1185">Reference proteome</keyword>
<sequence length="345" mass="37122">MHNKKLLKKPLAVCLATGLLTASLDSYVLLKTFVISEVQAVVVKNTGSDIVQAAENTGTANTSSNTTANDTENTGTTTTVENGSTNNSAVTATESSESERTVTDSSYKDSNVDINITTVRKNNTTVYVADIKLSDSSYLKTALAYDSFGTNVTETTSSMATNNNAILAVNGDYYGADRSGYVIKNGVIYRNTVRSDSEYPDLAVYKDGSFKIIYETEVTAEELLADGVVNLFAFGPSLVENGEISVDQNTEVRQAMTKNPRTAIGIVDKNHYILVVSDGRTSESEGLSLYELAEVLKEYGATTAYNLDGGGSSTMYFNGNIVNNPTTNGHRISEREVSDIVYIGY</sequence>
<name>V2Y1E0_9FIRM</name>
<dbReference type="eggNOG" id="COG4632">
    <property type="taxonomic scope" value="Bacteria"/>
</dbReference>
<dbReference type="STRING" id="592026.GCWU0000282_003006"/>
<feature type="domain" description="Phosphodiester glycosidase" evidence="3">
    <location>
        <begin position="163"/>
        <end position="343"/>
    </location>
</feature>
<dbReference type="AlphaFoldDB" id="V2Y1E0"/>
<dbReference type="HOGENOM" id="CLU_049565_0_1_9"/>
<reference evidence="4 5" key="1">
    <citation type="submission" date="2013-06" db="EMBL/GenBank/DDBJ databases">
        <authorList>
            <person name="Weinstock G."/>
            <person name="Sodergren E."/>
            <person name="Clifton S."/>
            <person name="Fulton L."/>
            <person name="Fulton B."/>
            <person name="Courtney L."/>
            <person name="Fronick C."/>
            <person name="Harrison M."/>
            <person name="Strong C."/>
            <person name="Farmer C."/>
            <person name="Delahaunty K."/>
            <person name="Markovic C."/>
            <person name="Hall O."/>
            <person name="Minx P."/>
            <person name="Tomlinson C."/>
            <person name="Mitreva M."/>
            <person name="Nelson J."/>
            <person name="Hou S."/>
            <person name="Wollam A."/>
            <person name="Pepin K.H."/>
            <person name="Johnson M."/>
            <person name="Bhonagiri V."/>
            <person name="Nash W.E."/>
            <person name="Warren W."/>
            <person name="Chinwalla A."/>
            <person name="Mardis E.R."/>
            <person name="Wilson R.K."/>
        </authorList>
    </citation>
    <scope>NUCLEOTIDE SEQUENCE [LARGE SCALE GENOMIC DNA]</scope>
    <source>
        <strain evidence="4 5">ATCC 51271</strain>
    </source>
</reference>